<dbReference type="OrthoDB" id="654178at2"/>
<dbReference type="STRING" id="563176.SAMN04488090_4686"/>
<sequence>MHVRILFLLIIASGLAPAVRAQKIEFGGGFGGMNYKGDISPVFQPKFMKPGGHLFFRYNATKAVSGRFSLTGGRIYGSDIKSSDPFQQKRGVIFGTRIIEASADVQFNFLDFNYARRRPRNWSPYVFAGLGLFTFKPDQEKVEPYKTTGLAIPFGAGIKWQVKGPWSIGVEFGTRKTFTDYLDNYNAHGAGIPKNYQSDPTRKDMYYYSSISVSYTILKIACPD</sequence>
<dbReference type="Proteomes" id="UP000198901">
    <property type="component" value="Unassembled WGS sequence"/>
</dbReference>
<feature type="signal peptide" evidence="1">
    <location>
        <begin position="1"/>
        <end position="18"/>
    </location>
</feature>
<dbReference type="InterPro" id="IPR045743">
    <property type="entry name" value="DUF6089"/>
</dbReference>
<keyword evidence="4" id="KW-1185">Reference proteome</keyword>
<dbReference type="Gene3D" id="2.40.160.20">
    <property type="match status" value="1"/>
</dbReference>
<organism evidence="3 4">
    <name type="scientific">Siphonobacter aquaeclarae</name>
    <dbReference type="NCBI Taxonomy" id="563176"/>
    <lineage>
        <taxon>Bacteria</taxon>
        <taxon>Pseudomonadati</taxon>
        <taxon>Bacteroidota</taxon>
        <taxon>Cytophagia</taxon>
        <taxon>Cytophagales</taxon>
        <taxon>Cytophagaceae</taxon>
        <taxon>Siphonobacter</taxon>
    </lineage>
</organism>
<dbReference type="SUPFAM" id="SSF56925">
    <property type="entry name" value="OMPA-like"/>
    <property type="match status" value="1"/>
</dbReference>
<feature type="chain" id="PRO_5011438610" evidence="1">
    <location>
        <begin position="19"/>
        <end position="224"/>
    </location>
</feature>
<dbReference type="EMBL" id="FNGS01000011">
    <property type="protein sequence ID" value="SDM98146.1"/>
    <property type="molecule type" value="Genomic_DNA"/>
</dbReference>
<dbReference type="AlphaFoldDB" id="A0A1G9XNY5"/>
<reference evidence="3 4" key="1">
    <citation type="submission" date="2016-10" db="EMBL/GenBank/DDBJ databases">
        <authorList>
            <person name="de Groot N.N."/>
        </authorList>
    </citation>
    <scope>NUCLEOTIDE SEQUENCE [LARGE SCALE GENOMIC DNA]</scope>
    <source>
        <strain evidence="3 4">DSM 21668</strain>
    </source>
</reference>
<gene>
    <name evidence="3" type="ORF">SAMN04488090_4686</name>
</gene>
<accession>A0A1G9XNY5</accession>
<evidence type="ECO:0000256" key="1">
    <source>
        <dbReference type="SAM" id="SignalP"/>
    </source>
</evidence>
<proteinExistence type="predicted"/>
<keyword evidence="1" id="KW-0732">Signal</keyword>
<name>A0A1G9XNY5_9BACT</name>
<feature type="domain" description="DUF6089" evidence="2">
    <location>
        <begin position="8"/>
        <end position="222"/>
    </location>
</feature>
<dbReference type="Pfam" id="PF19573">
    <property type="entry name" value="DUF6089"/>
    <property type="match status" value="1"/>
</dbReference>
<protein>
    <submittedName>
        <fullName evidence="3">Outer membrane protein beta-barrel domain-containing protein</fullName>
    </submittedName>
</protein>
<evidence type="ECO:0000313" key="4">
    <source>
        <dbReference type="Proteomes" id="UP000198901"/>
    </source>
</evidence>
<evidence type="ECO:0000313" key="3">
    <source>
        <dbReference type="EMBL" id="SDM98146.1"/>
    </source>
</evidence>
<dbReference type="InterPro" id="IPR011250">
    <property type="entry name" value="OMP/PagP_B-barrel"/>
</dbReference>
<evidence type="ECO:0000259" key="2">
    <source>
        <dbReference type="Pfam" id="PF19573"/>
    </source>
</evidence>